<sequence length="290" mass="32555">MSLLRPLPPLDVSLLTTAPSTPTPVVAARQPVPRFDAPPSLASFQRSIASRPFILPGHATGWPALNQHPWHSTHYLRTVSGPGRVVPVEVGSDYRTDDWSQKIIGWDDFVMSLSQPSKEVLYLAQHNLFLQFPNMREDMIVADYVYSCPDPSDSLPGYKPPANDEQLVLNVWLGPKGTISPAHVDPYNNCYVQVVGRKTVWLAPPWVSSALYTVPQRNPSINKEVPQLSNTSQVDVFATDSSDEFPRFWQEVVPEAMTATLEPGDLLFFPPGWWHAFRSEDVSFSVSMWW</sequence>
<reference evidence="1" key="2">
    <citation type="journal article" date="2020" name="Nat. Commun.">
        <title>Large-scale genome sequencing of mycorrhizal fungi provides insights into the early evolution of symbiotic traits.</title>
        <authorList>
            <person name="Miyauchi S."/>
            <person name="Kiss E."/>
            <person name="Kuo A."/>
            <person name="Drula E."/>
            <person name="Kohler A."/>
            <person name="Sanchez-Garcia M."/>
            <person name="Morin E."/>
            <person name="Andreopoulos B."/>
            <person name="Barry K.W."/>
            <person name="Bonito G."/>
            <person name="Buee M."/>
            <person name="Carver A."/>
            <person name="Chen C."/>
            <person name="Cichocki N."/>
            <person name="Clum A."/>
            <person name="Culley D."/>
            <person name="Crous P.W."/>
            <person name="Fauchery L."/>
            <person name="Girlanda M."/>
            <person name="Hayes R.D."/>
            <person name="Keri Z."/>
            <person name="LaButti K."/>
            <person name="Lipzen A."/>
            <person name="Lombard V."/>
            <person name="Magnuson J."/>
            <person name="Maillard F."/>
            <person name="Murat C."/>
            <person name="Nolan M."/>
            <person name="Ohm R.A."/>
            <person name="Pangilinan J."/>
            <person name="Pereira M.F."/>
            <person name="Perotto S."/>
            <person name="Peter M."/>
            <person name="Pfister S."/>
            <person name="Riley R."/>
            <person name="Sitrit Y."/>
            <person name="Stielow J.B."/>
            <person name="Szollosi G."/>
            <person name="Zifcakova L."/>
            <person name="Stursova M."/>
            <person name="Spatafora J.W."/>
            <person name="Tedersoo L."/>
            <person name="Vaario L.M."/>
            <person name="Yamada A."/>
            <person name="Yan M."/>
            <person name="Wang P."/>
            <person name="Xu J."/>
            <person name="Bruns T."/>
            <person name="Baldrian P."/>
            <person name="Vilgalys R."/>
            <person name="Dunand C."/>
            <person name="Henrissat B."/>
            <person name="Grigoriev I.V."/>
            <person name="Hibbett D."/>
            <person name="Nagy L.G."/>
            <person name="Martin F.M."/>
        </authorList>
    </citation>
    <scope>NUCLEOTIDE SEQUENCE</scope>
    <source>
        <strain evidence="1">P2</strain>
    </source>
</reference>
<reference evidence="1" key="1">
    <citation type="submission" date="2019-10" db="EMBL/GenBank/DDBJ databases">
        <authorList>
            <consortium name="DOE Joint Genome Institute"/>
            <person name="Kuo A."/>
            <person name="Miyauchi S."/>
            <person name="Kiss E."/>
            <person name="Drula E."/>
            <person name="Kohler A."/>
            <person name="Sanchez-Garcia M."/>
            <person name="Andreopoulos B."/>
            <person name="Barry K.W."/>
            <person name="Bonito G."/>
            <person name="Buee M."/>
            <person name="Carver A."/>
            <person name="Chen C."/>
            <person name="Cichocki N."/>
            <person name="Clum A."/>
            <person name="Culley D."/>
            <person name="Crous P.W."/>
            <person name="Fauchery L."/>
            <person name="Girlanda M."/>
            <person name="Hayes R."/>
            <person name="Keri Z."/>
            <person name="Labutti K."/>
            <person name="Lipzen A."/>
            <person name="Lombard V."/>
            <person name="Magnuson J."/>
            <person name="Maillard F."/>
            <person name="Morin E."/>
            <person name="Murat C."/>
            <person name="Nolan M."/>
            <person name="Ohm R."/>
            <person name="Pangilinan J."/>
            <person name="Pereira M."/>
            <person name="Perotto S."/>
            <person name="Peter M."/>
            <person name="Riley R."/>
            <person name="Sitrit Y."/>
            <person name="Stielow B."/>
            <person name="Szollosi G."/>
            <person name="Zifcakova L."/>
            <person name="Stursova M."/>
            <person name="Spatafora J.W."/>
            <person name="Tedersoo L."/>
            <person name="Vaario L.-M."/>
            <person name="Yamada A."/>
            <person name="Yan M."/>
            <person name="Wang P."/>
            <person name="Xu J."/>
            <person name="Bruns T."/>
            <person name="Baldrian P."/>
            <person name="Vilgalys R."/>
            <person name="Henrissat B."/>
            <person name="Grigoriev I.V."/>
            <person name="Hibbett D."/>
            <person name="Nagy L.G."/>
            <person name="Martin F.M."/>
        </authorList>
    </citation>
    <scope>NUCLEOTIDE SEQUENCE</scope>
    <source>
        <strain evidence="1">P2</strain>
    </source>
</reference>
<dbReference type="EMBL" id="MU117980">
    <property type="protein sequence ID" value="KAF9650832.1"/>
    <property type="molecule type" value="Genomic_DNA"/>
</dbReference>
<evidence type="ECO:0000313" key="1">
    <source>
        <dbReference type="EMBL" id="KAF9650832.1"/>
    </source>
</evidence>
<dbReference type="Proteomes" id="UP000886501">
    <property type="component" value="Unassembled WGS sequence"/>
</dbReference>
<protein>
    <submittedName>
        <fullName evidence="1">Clavaminate synthase-like protein</fullName>
    </submittedName>
</protein>
<proteinExistence type="predicted"/>
<evidence type="ECO:0000313" key="2">
    <source>
        <dbReference type="Proteomes" id="UP000886501"/>
    </source>
</evidence>
<accession>A0ACB6ZMK8</accession>
<organism evidence="1 2">
    <name type="scientific">Thelephora ganbajun</name>
    <name type="common">Ganba fungus</name>
    <dbReference type="NCBI Taxonomy" id="370292"/>
    <lineage>
        <taxon>Eukaryota</taxon>
        <taxon>Fungi</taxon>
        <taxon>Dikarya</taxon>
        <taxon>Basidiomycota</taxon>
        <taxon>Agaricomycotina</taxon>
        <taxon>Agaricomycetes</taxon>
        <taxon>Thelephorales</taxon>
        <taxon>Thelephoraceae</taxon>
        <taxon>Thelephora</taxon>
    </lineage>
</organism>
<comment type="caution">
    <text evidence="1">The sequence shown here is derived from an EMBL/GenBank/DDBJ whole genome shotgun (WGS) entry which is preliminary data.</text>
</comment>
<keyword evidence="2" id="KW-1185">Reference proteome</keyword>
<gene>
    <name evidence="1" type="ORF">BDM02DRAFT_3111379</name>
</gene>
<name>A0ACB6ZMK8_THEGA</name>